<feature type="domain" description="Nudix hydrolase" evidence="2">
    <location>
        <begin position="28"/>
        <end position="157"/>
    </location>
</feature>
<dbReference type="GO" id="GO:0016747">
    <property type="term" value="F:acyltransferase activity, transferring groups other than amino-acyl groups"/>
    <property type="evidence" value="ECO:0007669"/>
    <property type="project" value="InterPro"/>
</dbReference>
<evidence type="ECO:0000259" key="2">
    <source>
        <dbReference type="PROSITE" id="PS51462"/>
    </source>
</evidence>
<dbReference type="CDD" id="cd04693">
    <property type="entry name" value="NUDIX_Hydrolase"/>
    <property type="match status" value="1"/>
</dbReference>
<dbReference type="PROSITE" id="PS51462">
    <property type="entry name" value="NUDIX"/>
    <property type="match status" value="1"/>
</dbReference>
<dbReference type="Pfam" id="PF13673">
    <property type="entry name" value="Acetyltransf_10"/>
    <property type="match status" value="1"/>
</dbReference>
<organism evidence="3 4">
    <name type="scientific">Clostridium grantii DSM 8605</name>
    <dbReference type="NCBI Taxonomy" id="1121316"/>
    <lineage>
        <taxon>Bacteria</taxon>
        <taxon>Bacillati</taxon>
        <taxon>Bacillota</taxon>
        <taxon>Clostridia</taxon>
        <taxon>Eubacteriales</taxon>
        <taxon>Clostridiaceae</taxon>
        <taxon>Clostridium</taxon>
    </lineage>
</organism>
<accession>A0A1M5VMU1</accession>
<dbReference type="PANTHER" id="PTHR10885:SF0">
    <property type="entry name" value="ISOPENTENYL-DIPHOSPHATE DELTA-ISOMERASE"/>
    <property type="match status" value="1"/>
</dbReference>
<dbReference type="OrthoDB" id="9786032at2"/>
<dbReference type="PROSITE" id="PS51186">
    <property type="entry name" value="GNAT"/>
    <property type="match status" value="1"/>
</dbReference>
<dbReference type="InterPro" id="IPR000182">
    <property type="entry name" value="GNAT_dom"/>
</dbReference>
<dbReference type="InterPro" id="IPR015797">
    <property type="entry name" value="NUDIX_hydrolase-like_dom_sf"/>
</dbReference>
<dbReference type="RefSeq" id="WP_073338631.1">
    <property type="nucleotide sequence ID" value="NZ_FQXM01000012.1"/>
</dbReference>
<dbReference type="InterPro" id="IPR016181">
    <property type="entry name" value="Acyl_CoA_acyltransferase"/>
</dbReference>
<feature type="domain" description="N-acetyltransferase" evidence="1">
    <location>
        <begin position="166"/>
        <end position="317"/>
    </location>
</feature>
<dbReference type="InterPro" id="IPR000086">
    <property type="entry name" value="NUDIX_hydrolase_dom"/>
</dbReference>
<evidence type="ECO:0000313" key="3">
    <source>
        <dbReference type="EMBL" id="SHH76520.1"/>
    </source>
</evidence>
<reference evidence="3 4" key="1">
    <citation type="submission" date="2016-11" db="EMBL/GenBank/DDBJ databases">
        <authorList>
            <person name="Jaros S."/>
            <person name="Januszkiewicz K."/>
            <person name="Wedrychowicz H."/>
        </authorList>
    </citation>
    <scope>NUCLEOTIDE SEQUENCE [LARGE SCALE GENOMIC DNA]</scope>
    <source>
        <strain evidence="3 4">DSM 8605</strain>
    </source>
</reference>
<gene>
    <name evidence="3" type="ORF">SAMN02745207_02367</name>
</gene>
<dbReference type="Gene3D" id="3.40.630.30">
    <property type="match status" value="1"/>
</dbReference>
<dbReference type="STRING" id="1121316.SAMN02745207_02367"/>
<dbReference type="Gene3D" id="3.90.79.10">
    <property type="entry name" value="Nucleoside Triphosphate Pyrophosphohydrolase"/>
    <property type="match status" value="1"/>
</dbReference>
<dbReference type="Pfam" id="PF00293">
    <property type="entry name" value="NUDIX"/>
    <property type="match status" value="1"/>
</dbReference>
<keyword evidence="4" id="KW-1185">Reference proteome</keyword>
<proteinExistence type="predicted"/>
<sequence length="325" mass="38654">MELLDIYDKYKHKTGRTYERGTLINKGDYRLVVHIWIVNDKNEILIQKRQPWKNKWPNMWDASAAGCATQGDTSIMAIIRETKEEIGIDLDINNVEFLFSVRFYSGFDDIWLLKKNIHINDLILQDEEVADAKWVSQEKIMEMVKAGKFVEYHYLEELFKIIKSDVKLKKATPDEVDDLLAIQKKVFMPLYKKYEDHETTPVNQTLEEFMKRFDIGDYYKIFFKDNLVGGVFVYEKNPGVMRLHIINIIEEYQNKGIAQEVMIRLELMYPQAESWELDTILSENRNCYLYEKMGYVKYEEPKIINDRMSLVSYRKFDSINRIRGI</sequence>
<dbReference type="Proteomes" id="UP000184447">
    <property type="component" value="Unassembled WGS sequence"/>
</dbReference>
<dbReference type="EMBL" id="FQXM01000012">
    <property type="protein sequence ID" value="SHH76520.1"/>
    <property type="molecule type" value="Genomic_DNA"/>
</dbReference>
<keyword evidence="3" id="KW-0413">Isomerase</keyword>
<evidence type="ECO:0000259" key="1">
    <source>
        <dbReference type="PROSITE" id="PS51186"/>
    </source>
</evidence>
<dbReference type="PANTHER" id="PTHR10885">
    <property type="entry name" value="ISOPENTENYL-DIPHOSPHATE DELTA-ISOMERASE"/>
    <property type="match status" value="1"/>
</dbReference>
<dbReference type="AlphaFoldDB" id="A0A1M5VMU1"/>
<evidence type="ECO:0000313" key="4">
    <source>
        <dbReference type="Proteomes" id="UP000184447"/>
    </source>
</evidence>
<name>A0A1M5VMU1_9CLOT</name>
<dbReference type="SUPFAM" id="SSF55811">
    <property type="entry name" value="Nudix"/>
    <property type="match status" value="1"/>
</dbReference>
<dbReference type="GO" id="GO:0016853">
    <property type="term" value="F:isomerase activity"/>
    <property type="evidence" value="ECO:0007669"/>
    <property type="project" value="UniProtKB-KW"/>
</dbReference>
<dbReference type="SUPFAM" id="SSF55729">
    <property type="entry name" value="Acyl-CoA N-acyltransferases (Nat)"/>
    <property type="match status" value="1"/>
</dbReference>
<protein>
    <submittedName>
        <fullName evidence="3">Isopentenyldiphosphate isomerase</fullName>
    </submittedName>
</protein>